<dbReference type="GO" id="GO:0005634">
    <property type="term" value="C:nucleus"/>
    <property type="evidence" value="ECO:0007669"/>
    <property type="project" value="InterPro"/>
</dbReference>
<evidence type="ECO:0000313" key="3">
    <source>
        <dbReference type="EMBL" id="EDW33415.1"/>
    </source>
</evidence>
<dbReference type="eggNOG" id="KOG1721">
    <property type="taxonomic scope" value="Eukaryota"/>
</dbReference>
<feature type="binding site" evidence="1">
    <location>
        <position position="57"/>
    </location>
    <ligand>
        <name>Zn(2+)</name>
        <dbReference type="ChEBI" id="CHEBI:29105"/>
    </ligand>
</feature>
<dbReference type="PhylomeDB" id="B4H6I7"/>
<dbReference type="SMART" id="SM00868">
    <property type="entry name" value="zf-AD"/>
    <property type="match status" value="1"/>
</dbReference>
<dbReference type="InterPro" id="IPR012934">
    <property type="entry name" value="Znf_AD"/>
</dbReference>
<dbReference type="FunFam" id="3.40.1800.20:FF:000003">
    <property type="entry name" value="D19B"/>
    <property type="match status" value="1"/>
</dbReference>
<dbReference type="Pfam" id="PF07776">
    <property type="entry name" value="zf-AD"/>
    <property type="match status" value="1"/>
</dbReference>
<feature type="domain" description="ZAD" evidence="2">
    <location>
        <begin position="11"/>
        <end position="84"/>
    </location>
</feature>
<dbReference type="EMBL" id="CH479214">
    <property type="protein sequence ID" value="EDW33415.1"/>
    <property type="molecule type" value="Genomic_DNA"/>
</dbReference>
<reference evidence="3 4" key="1">
    <citation type="journal article" date="2007" name="Nature">
        <title>Evolution of genes and genomes on the Drosophila phylogeny.</title>
        <authorList>
            <consortium name="Drosophila 12 Genomes Consortium"/>
            <person name="Clark A.G."/>
            <person name="Eisen M.B."/>
            <person name="Smith D.R."/>
            <person name="Bergman C.M."/>
            <person name="Oliver B."/>
            <person name="Markow T.A."/>
            <person name="Kaufman T.C."/>
            <person name="Kellis M."/>
            <person name="Gelbart W."/>
            <person name="Iyer V.N."/>
            <person name="Pollard D.A."/>
            <person name="Sackton T.B."/>
            <person name="Larracuente A.M."/>
            <person name="Singh N.D."/>
            <person name="Abad J.P."/>
            <person name="Abt D.N."/>
            <person name="Adryan B."/>
            <person name="Aguade M."/>
            <person name="Akashi H."/>
            <person name="Anderson W.W."/>
            <person name="Aquadro C.F."/>
            <person name="Ardell D.H."/>
            <person name="Arguello R."/>
            <person name="Artieri C.G."/>
            <person name="Barbash D.A."/>
            <person name="Barker D."/>
            <person name="Barsanti P."/>
            <person name="Batterham P."/>
            <person name="Batzoglou S."/>
            <person name="Begun D."/>
            <person name="Bhutkar A."/>
            <person name="Blanco E."/>
            <person name="Bosak S.A."/>
            <person name="Bradley R.K."/>
            <person name="Brand A.D."/>
            <person name="Brent M.R."/>
            <person name="Brooks A.N."/>
            <person name="Brown R.H."/>
            <person name="Butlin R.K."/>
            <person name="Caggese C."/>
            <person name="Calvi B.R."/>
            <person name="Bernardo de Carvalho A."/>
            <person name="Caspi A."/>
            <person name="Castrezana S."/>
            <person name="Celniker S.E."/>
            <person name="Chang J.L."/>
            <person name="Chapple C."/>
            <person name="Chatterji S."/>
            <person name="Chinwalla A."/>
            <person name="Civetta A."/>
            <person name="Clifton S.W."/>
            <person name="Comeron J.M."/>
            <person name="Costello J.C."/>
            <person name="Coyne J.A."/>
            <person name="Daub J."/>
            <person name="David R.G."/>
            <person name="Delcher A.L."/>
            <person name="Delehaunty K."/>
            <person name="Do C.B."/>
            <person name="Ebling H."/>
            <person name="Edwards K."/>
            <person name="Eickbush T."/>
            <person name="Evans J.D."/>
            <person name="Filipski A."/>
            <person name="Findeiss S."/>
            <person name="Freyhult E."/>
            <person name="Fulton L."/>
            <person name="Fulton R."/>
            <person name="Garcia A.C."/>
            <person name="Gardiner A."/>
            <person name="Garfield D.A."/>
            <person name="Garvin B.E."/>
            <person name="Gibson G."/>
            <person name="Gilbert D."/>
            <person name="Gnerre S."/>
            <person name="Godfrey J."/>
            <person name="Good R."/>
            <person name="Gotea V."/>
            <person name="Gravely B."/>
            <person name="Greenberg A.J."/>
            <person name="Griffiths-Jones S."/>
            <person name="Gross S."/>
            <person name="Guigo R."/>
            <person name="Gustafson E.A."/>
            <person name="Haerty W."/>
            <person name="Hahn M.W."/>
            <person name="Halligan D.L."/>
            <person name="Halpern A.L."/>
            <person name="Halter G.M."/>
            <person name="Han M.V."/>
            <person name="Heger A."/>
            <person name="Hillier L."/>
            <person name="Hinrichs A.S."/>
            <person name="Holmes I."/>
            <person name="Hoskins R.A."/>
            <person name="Hubisz M.J."/>
            <person name="Hultmark D."/>
            <person name="Huntley M.A."/>
            <person name="Jaffe D.B."/>
            <person name="Jagadeeshan S."/>
            <person name="Jeck W.R."/>
            <person name="Johnson J."/>
            <person name="Jones C.D."/>
            <person name="Jordan W.C."/>
            <person name="Karpen G.H."/>
            <person name="Kataoka E."/>
            <person name="Keightley P.D."/>
            <person name="Kheradpour P."/>
            <person name="Kirkness E.F."/>
            <person name="Koerich L.B."/>
            <person name="Kristiansen K."/>
            <person name="Kudrna D."/>
            <person name="Kulathinal R.J."/>
            <person name="Kumar S."/>
            <person name="Kwok R."/>
            <person name="Lander E."/>
            <person name="Langley C.H."/>
            <person name="Lapoint R."/>
            <person name="Lazzaro B.P."/>
            <person name="Lee S.J."/>
            <person name="Levesque L."/>
            <person name="Li R."/>
            <person name="Lin C.F."/>
            <person name="Lin M.F."/>
            <person name="Lindblad-Toh K."/>
            <person name="Llopart A."/>
            <person name="Long M."/>
            <person name="Low L."/>
            <person name="Lozovsky E."/>
            <person name="Lu J."/>
            <person name="Luo M."/>
            <person name="Machado C.A."/>
            <person name="Makalowski W."/>
            <person name="Marzo M."/>
            <person name="Matsuda M."/>
            <person name="Matzkin L."/>
            <person name="McAllister B."/>
            <person name="McBride C.S."/>
            <person name="McKernan B."/>
            <person name="McKernan K."/>
            <person name="Mendez-Lago M."/>
            <person name="Minx P."/>
            <person name="Mollenhauer M.U."/>
            <person name="Montooth K."/>
            <person name="Mount S.M."/>
            <person name="Mu X."/>
            <person name="Myers E."/>
            <person name="Negre B."/>
            <person name="Newfeld S."/>
            <person name="Nielsen R."/>
            <person name="Noor M.A."/>
            <person name="O'Grady P."/>
            <person name="Pachter L."/>
            <person name="Papaceit M."/>
            <person name="Parisi M.J."/>
            <person name="Parisi M."/>
            <person name="Parts L."/>
            <person name="Pedersen J.S."/>
            <person name="Pesole G."/>
            <person name="Phillippy A.M."/>
            <person name="Ponting C.P."/>
            <person name="Pop M."/>
            <person name="Porcelli D."/>
            <person name="Powell J.R."/>
            <person name="Prohaska S."/>
            <person name="Pruitt K."/>
            <person name="Puig M."/>
            <person name="Quesneville H."/>
            <person name="Ram K.R."/>
            <person name="Rand D."/>
            <person name="Rasmussen M.D."/>
            <person name="Reed L.K."/>
            <person name="Reenan R."/>
            <person name="Reily A."/>
            <person name="Remington K.A."/>
            <person name="Rieger T.T."/>
            <person name="Ritchie M.G."/>
            <person name="Robin C."/>
            <person name="Rogers Y.H."/>
            <person name="Rohde C."/>
            <person name="Rozas J."/>
            <person name="Rubenfield M.J."/>
            <person name="Ruiz A."/>
            <person name="Russo S."/>
            <person name="Salzberg S.L."/>
            <person name="Sanchez-Gracia A."/>
            <person name="Saranga D.J."/>
            <person name="Sato H."/>
            <person name="Schaeffer S.W."/>
            <person name="Schatz M.C."/>
            <person name="Schlenke T."/>
            <person name="Schwartz R."/>
            <person name="Segarra C."/>
            <person name="Singh R.S."/>
            <person name="Sirot L."/>
            <person name="Sirota M."/>
            <person name="Sisneros N.B."/>
            <person name="Smith C.D."/>
            <person name="Smith T.F."/>
            <person name="Spieth J."/>
            <person name="Stage D.E."/>
            <person name="Stark A."/>
            <person name="Stephan W."/>
            <person name="Strausberg R.L."/>
            <person name="Strempel S."/>
            <person name="Sturgill D."/>
            <person name="Sutton G."/>
            <person name="Sutton G.G."/>
            <person name="Tao W."/>
            <person name="Teichmann S."/>
            <person name="Tobari Y.N."/>
            <person name="Tomimura Y."/>
            <person name="Tsolas J.M."/>
            <person name="Valente V.L."/>
            <person name="Venter E."/>
            <person name="Venter J.C."/>
            <person name="Vicario S."/>
            <person name="Vieira F.G."/>
            <person name="Vilella A.J."/>
            <person name="Villasante A."/>
            <person name="Walenz B."/>
            <person name="Wang J."/>
            <person name="Wasserman M."/>
            <person name="Watts T."/>
            <person name="Wilson D."/>
            <person name="Wilson R.K."/>
            <person name="Wing R.A."/>
            <person name="Wolfner M.F."/>
            <person name="Wong A."/>
            <person name="Wong G.K."/>
            <person name="Wu C.I."/>
            <person name="Wu G."/>
            <person name="Yamamoto D."/>
            <person name="Yang H.P."/>
            <person name="Yang S.P."/>
            <person name="Yorke J.A."/>
            <person name="Yoshida K."/>
            <person name="Zdobnov E."/>
            <person name="Zhang P."/>
            <person name="Zhang Y."/>
            <person name="Zimin A.V."/>
            <person name="Baldwin J."/>
            <person name="Abdouelleil A."/>
            <person name="Abdulkadir J."/>
            <person name="Abebe A."/>
            <person name="Abera B."/>
            <person name="Abreu J."/>
            <person name="Acer S.C."/>
            <person name="Aftuck L."/>
            <person name="Alexander A."/>
            <person name="An P."/>
            <person name="Anderson E."/>
            <person name="Anderson S."/>
            <person name="Arachi H."/>
            <person name="Azer M."/>
            <person name="Bachantsang P."/>
            <person name="Barry A."/>
            <person name="Bayul T."/>
            <person name="Berlin A."/>
            <person name="Bessette D."/>
            <person name="Bloom T."/>
            <person name="Blye J."/>
            <person name="Boguslavskiy L."/>
            <person name="Bonnet C."/>
            <person name="Boukhgalter B."/>
            <person name="Bourzgui I."/>
            <person name="Brown A."/>
            <person name="Cahill P."/>
            <person name="Channer S."/>
            <person name="Cheshatsang Y."/>
            <person name="Chuda L."/>
            <person name="Citroen M."/>
            <person name="Collymore A."/>
            <person name="Cooke P."/>
            <person name="Costello M."/>
            <person name="D'Aco K."/>
            <person name="Daza R."/>
            <person name="De Haan G."/>
            <person name="DeGray S."/>
            <person name="DeMaso C."/>
            <person name="Dhargay N."/>
            <person name="Dooley K."/>
            <person name="Dooley E."/>
            <person name="Doricent M."/>
            <person name="Dorje P."/>
            <person name="Dorjee K."/>
            <person name="Dupes A."/>
            <person name="Elong R."/>
            <person name="Falk J."/>
            <person name="Farina A."/>
            <person name="Faro S."/>
            <person name="Ferguson D."/>
            <person name="Fisher S."/>
            <person name="Foley C.D."/>
            <person name="Franke A."/>
            <person name="Friedrich D."/>
            <person name="Gadbois L."/>
            <person name="Gearin G."/>
            <person name="Gearin C.R."/>
            <person name="Giannoukos G."/>
            <person name="Goode T."/>
            <person name="Graham J."/>
            <person name="Grandbois E."/>
            <person name="Grewal S."/>
            <person name="Gyaltsen K."/>
            <person name="Hafez N."/>
            <person name="Hagos B."/>
            <person name="Hall J."/>
            <person name="Henson C."/>
            <person name="Hollinger A."/>
            <person name="Honan T."/>
            <person name="Huard M.D."/>
            <person name="Hughes L."/>
            <person name="Hurhula B."/>
            <person name="Husby M.E."/>
            <person name="Kamat A."/>
            <person name="Kanga B."/>
            <person name="Kashin S."/>
            <person name="Khazanovich D."/>
            <person name="Kisner P."/>
            <person name="Lance K."/>
            <person name="Lara M."/>
            <person name="Lee W."/>
            <person name="Lennon N."/>
            <person name="Letendre F."/>
            <person name="LeVine R."/>
            <person name="Lipovsky A."/>
            <person name="Liu X."/>
            <person name="Liu J."/>
            <person name="Liu S."/>
            <person name="Lokyitsang T."/>
            <person name="Lokyitsang Y."/>
            <person name="Lubonja R."/>
            <person name="Lui A."/>
            <person name="MacDonald P."/>
            <person name="Magnisalis V."/>
            <person name="Maru K."/>
            <person name="Matthews C."/>
            <person name="McCusker W."/>
            <person name="McDonough S."/>
            <person name="Mehta T."/>
            <person name="Meldrim J."/>
            <person name="Meneus L."/>
            <person name="Mihai O."/>
            <person name="Mihalev A."/>
            <person name="Mihova T."/>
            <person name="Mittelman R."/>
            <person name="Mlenga V."/>
            <person name="Montmayeur A."/>
            <person name="Mulrain L."/>
            <person name="Navidi A."/>
            <person name="Naylor J."/>
            <person name="Negash T."/>
            <person name="Nguyen T."/>
            <person name="Nguyen N."/>
            <person name="Nicol R."/>
            <person name="Norbu C."/>
            <person name="Norbu N."/>
            <person name="Novod N."/>
            <person name="O'Neill B."/>
            <person name="Osman S."/>
            <person name="Markiewicz E."/>
            <person name="Oyono O.L."/>
            <person name="Patti C."/>
            <person name="Phunkhang P."/>
            <person name="Pierre F."/>
            <person name="Priest M."/>
            <person name="Raghuraman S."/>
            <person name="Rege F."/>
            <person name="Reyes R."/>
            <person name="Rise C."/>
            <person name="Rogov P."/>
            <person name="Ross K."/>
            <person name="Ryan E."/>
            <person name="Settipalli S."/>
            <person name="Shea T."/>
            <person name="Sherpa N."/>
            <person name="Shi L."/>
            <person name="Shih D."/>
            <person name="Sparrow T."/>
            <person name="Spaulding J."/>
            <person name="Stalker J."/>
            <person name="Stange-Thomann N."/>
            <person name="Stavropoulos S."/>
            <person name="Stone C."/>
            <person name="Strader C."/>
            <person name="Tesfaye S."/>
            <person name="Thomson T."/>
            <person name="Thoulutsang Y."/>
            <person name="Thoulutsang D."/>
            <person name="Topham K."/>
            <person name="Topping I."/>
            <person name="Tsamla T."/>
            <person name="Vassiliev H."/>
            <person name="Vo A."/>
            <person name="Wangchuk T."/>
            <person name="Wangdi T."/>
            <person name="Weiand M."/>
            <person name="Wilkinson J."/>
            <person name="Wilson A."/>
            <person name="Yadav S."/>
            <person name="Young G."/>
            <person name="Yu Q."/>
            <person name="Zembek L."/>
            <person name="Zhong D."/>
            <person name="Zimmer A."/>
            <person name="Zwirko Z."/>
            <person name="Jaffe D.B."/>
            <person name="Alvarez P."/>
            <person name="Brockman W."/>
            <person name="Butler J."/>
            <person name="Chin C."/>
            <person name="Gnerre S."/>
            <person name="Grabherr M."/>
            <person name="Kleber M."/>
            <person name="Mauceli E."/>
            <person name="MacCallum I."/>
        </authorList>
    </citation>
    <scope>NUCLEOTIDE SEQUENCE [LARGE SCALE GENOMIC DNA]</scope>
    <source>
        <strain evidence="4">MSH-3 / Tucson 14011-0111.49</strain>
    </source>
</reference>
<organism evidence="4">
    <name type="scientific">Drosophila persimilis</name>
    <name type="common">Fruit fly</name>
    <dbReference type="NCBI Taxonomy" id="7234"/>
    <lineage>
        <taxon>Eukaryota</taxon>
        <taxon>Metazoa</taxon>
        <taxon>Ecdysozoa</taxon>
        <taxon>Arthropoda</taxon>
        <taxon>Hexapoda</taxon>
        <taxon>Insecta</taxon>
        <taxon>Pterygota</taxon>
        <taxon>Neoptera</taxon>
        <taxon>Endopterygota</taxon>
        <taxon>Diptera</taxon>
        <taxon>Brachycera</taxon>
        <taxon>Muscomorpha</taxon>
        <taxon>Ephydroidea</taxon>
        <taxon>Drosophilidae</taxon>
        <taxon>Drosophila</taxon>
        <taxon>Sophophora</taxon>
    </lineage>
</organism>
<accession>B4H6I7</accession>
<keyword evidence="4" id="KW-1185">Reference proteome</keyword>
<evidence type="ECO:0000259" key="2">
    <source>
        <dbReference type="PROSITE" id="PS51915"/>
    </source>
</evidence>
<feature type="binding site" evidence="1">
    <location>
        <position position="16"/>
    </location>
    <ligand>
        <name>Zn(2+)</name>
        <dbReference type="ChEBI" id="CHEBI:29105"/>
    </ligand>
</feature>
<dbReference type="PROSITE" id="PS51915">
    <property type="entry name" value="ZAD"/>
    <property type="match status" value="1"/>
</dbReference>
<evidence type="ECO:0000256" key="1">
    <source>
        <dbReference type="PROSITE-ProRule" id="PRU01263"/>
    </source>
</evidence>
<keyword evidence="1" id="KW-0862">Zinc</keyword>
<dbReference type="OrthoDB" id="8016097at2759"/>
<feature type="binding site" evidence="1">
    <location>
        <position position="60"/>
    </location>
    <ligand>
        <name>Zn(2+)</name>
        <dbReference type="ChEBI" id="CHEBI:29105"/>
    </ligand>
</feature>
<sequence length="118" mass="13137">MNEGSQYSIHTVCRTCLSTLHDTMAYDLFLIPGLAKKLCVCTSLSVEQQDGFPKNLCFNCYAKLNELHDFQKLCVDSVQKFQDLVSSNAFTCQTNFDVLDPSAAVADLPPGRRGPRQL</sequence>
<feature type="binding site" evidence="1">
    <location>
        <position position="13"/>
    </location>
    <ligand>
        <name>Zn(2+)</name>
        <dbReference type="ChEBI" id="CHEBI:29105"/>
    </ligand>
</feature>
<dbReference type="SUPFAM" id="SSF57716">
    <property type="entry name" value="Glucocorticoid receptor-like (DNA-binding domain)"/>
    <property type="match status" value="1"/>
</dbReference>
<gene>
    <name evidence="3" type="primary">Dper\GL15506</name>
    <name evidence="3" type="ORF">Dper_GL15506</name>
</gene>
<dbReference type="Proteomes" id="UP000008744">
    <property type="component" value="Unassembled WGS sequence"/>
</dbReference>
<dbReference type="Gene3D" id="3.40.1800.20">
    <property type="match status" value="1"/>
</dbReference>
<proteinExistence type="predicted"/>
<name>B4H6I7_DROPE</name>
<protein>
    <submittedName>
        <fullName evidence="3">GL15506</fullName>
    </submittedName>
</protein>
<keyword evidence="1" id="KW-0863">Zinc-finger</keyword>
<keyword evidence="1" id="KW-0479">Metal-binding</keyword>
<dbReference type="AlphaFoldDB" id="B4H6I7"/>
<dbReference type="GO" id="GO:0008270">
    <property type="term" value="F:zinc ion binding"/>
    <property type="evidence" value="ECO:0007669"/>
    <property type="project" value="UniProtKB-UniRule"/>
</dbReference>
<evidence type="ECO:0000313" key="4">
    <source>
        <dbReference type="Proteomes" id="UP000008744"/>
    </source>
</evidence>
<dbReference type="HOGENOM" id="CLU_2075584_0_0_1"/>